<comment type="subcellular location">
    <subcellularLocation>
        <location evidence="2">Cell outer membrane</location>
        <topology evidence="2">Lipid-anchor</topology>
    </subcellularLocation>
</comment>
<evidence type="ECO:0000313" key="4">
    <source>
        <dbReference type="Proteomes" id="UP000005317"/>
    </source>
</evidence>
<dbReference type="GO" id="GO:0009279">
    <property type="term" value="C:cell outer membrane"/>
    <property type="evidence" value="ECO:0007669"/>
    <property type="project" value="UniProtKB-SubCell"/>
</dbReference>
<evidence type="ECO:0000313" key="3">
    <source>
        <dbReference type="EMBL" id="EIJ33754.1"/>
    </source>
</evidence>
<evidence type="ECO:0000256" key="1">
    <source>
        <dbReference type="ARBA" id="ARBA00007613"/>
    </source>
</evidence>
<dbReference type="InterPro" id="IPR003423">
    <property type="entry name" value="OMP_efflux"/>
</dbReference>
<dbReference type="AlphaFoldDB" id="A0A656HCN2"/>
<keyword evidence="2" id="KW-0812">Transmembrane</keyword>
<keyword evidence="2 3" id="KW-0449">Lipoprotein</keyword>
<keyword evidence="2" id="KW-1134">Transmembrane beta strand</keyword>
<feature type="chain" id="PRO_5025098415" evidence="2">
    <location>
        <begin position="20"/>
        <end position="455"/>
    </location>
</feature>
<dbReference type="PROSITE" id="PS51257">
    <property type="entry name" value="PROKAR_LIPOPROTEIN"/>
    <property type="match status" value="1"/>
</dbReference>
<keyword evidence="2" id="KW-0732">Signal</keyword>
<dbReference type="RefSeq" id="WP_002707703.1">
    <property type="nucleotide sequence ID" value="NZ_JH651384.1"/>
</dbReference>
<dbReference type="OrthoDB" id="9770517at2"/>
<evidence type="ECO:0000256" key="2">
    <source>
        <dbReference type="RuleBase" id="RU362097"/>
    </source>
</evidence>
<keyword evidence="4" id="KW-1185">Reference proteome</keyword>
<name>A0A656HCN2_THINJ</name>
<proteinExistence type="inferred from homology"/>
<organism evidence="3 4">
    <name type="scientific">Thiothrix nivea (strain ATCC 35100 / DSM 5205 / JP2)</name>
    <dbReference type="NCBI Taxonomy" id="870187"/>
    <lineage>
        <taxon>Bacteria</taxon>
        <taxon>Pseudomonadati</taxon>
        <taxon>Pseudomonadota</taxon>
        <taxon>Gammaproteobacteria</taxon>
        <taxon>Thiotrichales</taxon>
        <taxon>Thiotrichaceae</taxon>
        <taxon>Thiothrix</taxon>
    </lineage>
</organism>
<dbReference type="Proteomes" id="UP000005317">
    <property type="component" value="Unassembled WGS sequence"/>
</dbReference>
<accession>A0A656HCN2</accession>
<protein>
    <submittedName>
        <fullName evidence="3">RND efflux system, outer membrane lipoprotein, NodT family</fullName>
    </submittedName>
</protein>
<dbReference type="InterPro" id="IPR010131">
    <property type="entry name" value="MdtP/NodT-like"/>
</dbReference>
<dbReference type="EMBL" id="JH651384">
    <property type="protein sequence ID" value="EIJ33754.1"/>
    <property type="molecule type" value="Genomic_DNA"/>
</dbReference>
<reference evidence="4" key="1">
    <citation type="journal article" date="2011" name="Stand. Genomic Sci.">
        <title>Genome sequence of the filamentous, gliding Thiothrix nivea neotype strain (JP2(T)).</title>
        <authorList>
            <person name="Lapidus A."/>
            <person name="Nolan M."/>
            <person name="Lucas S."/>
            <person name="Glavina Del Rio T."/>
            <person name="Tice H."/>
            <person name="Cheng J.F."/>
            <person name="Tapia R."/>
            <person name="Han C."/>
            <person name="Goodwin L."/>
            <person name="Pitluck S."/>
            <person name="Liolios K."/>
            <person name="Pagani I."/>
            <person name="Ivanova N."/>
            <person name="Huntemann M."/>
            <person name="Mavromatis K."/>
            <person name="Mikhailova N."/>
            <person name="Pati A."/>
            <person name="Chen A."/>
            <person name="Palaniappan K."/>
            <person name="Land M."/>
            <person name="Brambilla E.M."/>
            <person name="Rohde M."/>
            <person name="Abt B."/>
            <person name="Verbarg S."/>
            <person name="Goker M."/>
            <person name="Bristow J."/>
            <person name="Eisen J.A."/>
            <person name="Markowitz V."/>
            <person name="Hugenholtz P."/>
            <person name="Kyrpides N.C."/>
            <person name="Klenk H.P."/>
            <person name="Woyke T."/>
        </authorList>
    </citation>
    <scope>NUCLEOTIDE SEQUENCE [LARGE SCALE GENOMIC DNA]</scope>
    <source>
        <strain evidence="4">ATCC 35100 / DSM 5205 / JP2</strain>
    </source>
</reference>
<comment type="similarity">
    <text evidence="1 2">Belongs to the outer membrane factor (OMF) (TC 1.B.17) family.</text>
</comment>
<gene>
    <name evidence="3" type="ORF">Thini_1134</name>
</gene>
<keyword evidence="2" id="KW-0472">Membrane</keyword>
<dbReference type="Gene3D" id="2.20.200.10">
    <property type="entry name" value="Outer membrane efflux proteins (OEP)"/>
    <property type="match status" value="1"/>
</dbReference>
<dbReference type="PANTHER" id="PTHR30203">
    <property type="entry name" value="OUTER MEMBRANE CATION EFFLUX PROTEIN"/>
    <property type="match status" value="1"/>
</dbReference>
<dbReference type="GO" id="GO:0015562">
    <property type="term" value="F:efflux transmembrane transporter activity"/>
    <property type="evidence" value="ECO:0007669"/>
    <property type="project" value="InterPro"/>
</dbReference>
<sequence precursor="true">MAYKPRLLLTSLAVCVALAACTPASRVRDTVGGSAAASKDAAAASIAARTPVQAAWWQKFNDPLMAALIQEALQANPDITTAQASLRSARAQRVVAGASLLPSVSAGGSARSSNGNDSYGASIDASWEADLFGANHFATHAAEADLLAAKSSLEDVKASLAAEVASNYVNLRLAQARLGVSRQSLASRRETVHLLSLKQQAGLASGLDMEQANLSLGQLSAQLPALESSIAQSRHALAILTGKQPQGLDVRLKSGGAIPSASVQLASRIPANALRQRPDIRAAEYKVTAANLRVGEAKANLRPSFNLGGSLNLSELNLADLFDASAVARSLLASISTPLFDGGKLKQQVEIRDATREQAVASYQKTLLVALKDVANAYAGLYAVRQQQPILVKNVELARSAEKLAQLSYDAGTADFQTVLDAQRSVLSAQESLLAAQADNTQSIISLYKAVGGAW</sequence>
<keyword evidence="2" id="KW-0564">Palmitate</keyword>
<dbReference type="SUPFAM" id="SSF56954">
    <property type="entry name" value="Outer membrane efflux proteins (OEP)"/>
    <property type="match status" value="1"/>
</dbReference>
<dbReference type="Gene3D" id="1.20.1600.10">
    <property type="entry name" value="Outer membrane efflux proteins (OEP)"/>
    <property type="match status" value="1"/>
</dbReference>
<dbReference type="PANTHER" id="PTHR30203:SF32">
    <property type="entry name" value="CATION EFFLUX SYSTEM PROTEIN CUSC"/>
    <property type="match status" value="1"/>
</dbReference>
<feature type="signal peptide" evidence="2">
    <location>
        <begin position="1"/>
        <end position="19"/>
    </location>
</feature>
<dbReference type="Pfam" id="PF02321">
    <property type="entry name" value="OEP"/>
    <property type="match status" value="2"/>
</dbReference>
<dbReference type="NCBIfam" id="TIGR01845">
    <property type="entry name" value="outer_NodT"/>
    <property type="match status" value="1"/>
</dbReference>